<dbReference type="Proteomes" id="UP000194800">
    <property type="component" value="Unassembled WGS sequence"/>
</dbReference>
<protein>
    <recommendedName>
        <fullName evidence="7">DUF1090 domain-containing protein</fullName>
    </recommendedName>
</protein>
<dbReference type="InterPro" id="IPR009468">
    <property type="entry name" value="DUF1090"/>
</dbReference>
<accession>A0A242NGZ3</accession>
<dbReference type="Pfam" id="PF06476">
    <property type="entry name" value="DUF1090"/>
    <property type="match status" value="1"/>
</dbReference>
<name>A0A242NGZ3_9GAMM</name>
<evidence type="ECO:0000313" key="6">
    <source>
        <dbReference type="Proteomes" id="UP000194977"/>
    </source>
</evidence>
<keyword evidence="2" id="KW-0732">Signal</keyword>
<dbReference type="OrthoDB" id="5956716at2"/>
<evidence type="ECO:0000313" key="5">
    <source>
        <dbReference type="Proteomes" id="UP000194800"/>
    </source>
</evidence>
<evidence type="ECO:0000256" key="1">
    <source>
        <dbReference type="SAM" id="Coils"/>
    </source>
</evidence>
<evidence type="ECO:0008006" key="7">
    <source>
        <dbReference type="Google" id="ProtNLM"/>
    </source>
</evidence>
<organism evidence="3 6">
    <name type="scientific">Gilliamella apicola</name>
    <dbReference type="NCBI Taxonomy" id="1196095"/>
    <lineage>
        <taxon>Bacteria</taxon>
        <taxon>Pseudomonadati</taxon>
        <taxon>Pseudomonadota</taxon>
        <taxon>Gammaproteobacteria</taxon>
        <taxon>Orbales</taxon>
        <taxon>Orbaceae</taxon>
        <taxon>Gilliamella</taxon>
    </lineage>
</organism>
<sequence length="151" mass="16913">MKSAIGLFSKLSIITLVTAFSVNSYASSNDAHEELTCDAKKQAIKTKIEQAKKANNTFKVTGLEKALQQVDTNCSDETLEQKYKKLVDEKSKNVSDKTKELAEKTKEYEKDGVDAKQDKIDALKSKLHDAEKELSEAKNNLADYYEKAKTK</sequence>
<evidence type="ECO:0000313" key="4">
    <source>
        <dbReference type="EMBL" id="OTQ10183.1"/>
    </source>
</evidence>
<dbReference type="AlphaFoldDB" id="A0A242NGZ3"/>
<keyword evidence="5" id="KW-1185">Reference proteome</keyword>
<reference evidence="5 6" key="1">
    <citation type="submission" date="2017-03" db="EMBL/GenBank/DDBJ databases">
        <title>Comparative genomics of honeybee gut symbionts reveal geographically distinct and subgroup specific antibiotic resistance.</title>
        <authorList>
            <person name="Ludvigsen J."/>
            <person name="Porcellato D."/>
            <person name="Labee-Lund T.M."/>
            <person name="Amdam G.V."/>
            <person name="Rudi K."/>
        </authorList>
    </citation>
    <scope>NUCLEOTIDE SEQUENCE [LARGE SCALE GENOMIC DNA]</scope>
    <source>
        <strain evidence="3 6">A-7-12</strain>
        <strain evidence="4 5">A-9-12</strain>
    </source>
</reference>
<evidence type="ECO:0000256" key="2">
    <source>
        <dbReference type="SAM" id="SignalP"/>
    </source>
</evidence>
<feature type="signal peptide" evidence="2">
    <location>
        <begin position="1"/>
        <end position="26"/>
    </location>
</feature>
<evidence type="ECO:0000313" key="3">
    <source>
        <dbReference type="EMBL" id="OTP98993.1"/>
    </source>
</evidence>
<comment type="caution">
    <text evidence="3">The sequence shown here is derived from an EMBL/GenBank/DDBJ whole genome shotgun (WGS) entry which is preliminary data.</text>
</comment>
<proteinExistence type="predicted"/>
<dbReference type="EMBL" id="NART01000022">
    <property type="protein sequence ID" value="OTQ10183.1"/>
    <property type="molecule type" value="Genomic_DNA"/>
</dbReference>
<dbReference type="Proteomes" id="UP000194977">
    <property type="component" value="Unassembled WGS sequence"/>
</dbReference>
<keyword evidence="1" id="KW-0175">Coiled coil</keyword>
<gene>
    <name evidence="4" type="ORF">B6C91_06455</name>
    <name evidence="3" type="ORF">B6D08_08975</name>
</gene>
<feature type="chain" id="PRO_5013326331" description="DUF1090 domain-containing protein" evidence="2">
    <location>
        <begin position="27"/>
        <end position="151"/>
    </location>
</feature>
<feature type="coiled-coil region" evidence="1">
    <location>
        <begin position="87"/>
        <end position="147"/>
    </location>
</feature>
<dbReference type="EMBL" id="NARP01000022">
    <property type="protein sequence ID" value="OTP98993.1"/>
    <property type="molecule type" value="Genomic_DNA"/>
</dbReference>
<dbReference type="RefSeq" id="WP_086271657.1">
    <property type="nucleotide sequence ID" value="NZ_MZNE01000029.1"/>
</dbReference>